<keyword evidence="1" id="KW-1133">Transmembrane helix</keyword>
<dbReference type="EMBL" id="AP018495">
    <property type="protein sequence ID" value="BBI30504.1"/>
    <property type="molecule type" value="Genomic_DNA"/>
</dbReference>
<evidence type="ECO:0000313" key="2">
    <source>
        <dbReference type="EMBL" id="BBI30504.1"/>
    </source>
</evidence>
<name>A0A3T1CXF0_9VIRU</name>
<feature type="transmembrane region" description="Helical" evidence="1">
    <location>
        <begin position="56"/>
        <end position="81"/>
    </location>
</feature>
<evidence type="ECO:0000313" key="3">
    <source>
        <dbReference type="Proteomes" id="UP001161669"/>
    </source>
</evidence>
<keyword evidence="3" id="KW-1185">Reference proteome</keyword>
<feature type="transmembrane region" description="Helical" evidence="1">
    <location>
        <begin position="17"/>
        <end position="35"/>
    </location>
</feature>
<keyword evidence="1" id="KW-0812">Transmembrane</keyword>
<evidence type="ECO:0000256" key="1">
    <source>
        <dbReference type="SAM" id="Phobius"/>
    </source>
</evidence>
<keyword evidence="1" id="KW-0472">Membrane</keyword>
<reference evidence="3" key="1">
    <citation type="journal article" date="2019" name="J. Virol.">
        <title>Medusavirus, a novel large DNA virus discovered from hot spring water.</title>
        <authorList>
            <person name="Yoshikawa G."/>
            <person name="Blanc-Mathieu R."/>
            <person name="Song C."/>
            <person name="Kayama Y."/>
            <person name="Mochizuki T."/>
            <person name="Murata K."/>
            <person name="Ogata H."/>
            <person name="Takemura M."/>
        </authorList>
    </citation>
    <scope>NUCLEOTIDE SEQUENCE [LARGE SCALE GENOMIC DNA]</scope>
</reference>
<sequence>MDAPRQRQIYWEMSKELFFVGAVMAGASFLTARGATVAARLLPPSHVAHRIARSRAIVAATVSMTICSGTAFAVPVVFAFVEGTTHILDGFLARAEKRVDMKEKKTKH</sequence>
<organism evidence="2 3">
    <name type="scientific">Acanthamoeba castellanii medusavirus J1</name>
    <dbReference type="NCBI Taxonomy" id="3114988"/>
    <lineage>
        <taxon>Viruses</taxon>
        <taxon>Varidnaviria</taxon>
        <taxon>Bamfordvirae</taxon>
        <taxon>Nucleocytoviricota</taxon>
        <taxon>Megaviricetes</taxon>
        <taxon>Mamonoviridae</taxon>
        <taxon>Medusavirus</taxon>
        <taxon>Medusavirus medusae</taxon>
    </lineage>
</organism>
<protein>
    <submittedName>
        <fullName evidence="2">Uncharacterized protein</fullName>
    </submittedName>
</protein>
<accession>A0A3T1CXF0</accession>
<proteinExistence type="predicted"/>
<dbReference type="KEGG" id="vg:80540856"/>
<dbReference type="Proteomes" id="UP001161669">
    <property type="component" value="Segment"/>
</dbReference>